<comment type="caution">
    <text evidence="1">The sequence shown here is derived from an EMBL/GenBank/DDBJ whole genome shotgun (WGS) entry which is preliminary data.</text>
</comment>
<dbReference type="STRING" id="483218.BACPEC_01539"/>
<dbReference type="Proteomes" id="UP000003136">
    <property type="component" value="Unassembled WGS sequence"/>
</dbReference>
<dbReference type="HOGENOM" id="CLU_173020_2_0_9"/>
<dbReference type="Pfam" id="PF06289">
    <property type="entry name" value="FlbD"/>
    <property type="match status" value="1"/>
</dbReference>
<sequence length="68" mass="7845">MIEVTRINGTKIMINSDIIEMMEETPDTVITLTNGHKYIVSEKTSQIKESIVSFRREIYKDLIAVDKN</sequence>
<keyword evidence="2" id="KW-1185">Reference proteome</keyword>
<reference evidence="1 2" key="2">
    <citation type="submission" date="2008-11" db="EMBL/GenBank/DDBJ databases">
        <authorList>
            <person name="Fulton L."/>
            <person name="Clifton S."/>
            <person name="Fulton B."/>
            <person name="Xu J."/>
            <person name="Minx P."/>
            <person name="Pepin K.H."/>
            <person name="Johnson M."/>
            <person name="Bhonagiri V."/>
            <person name="Nash W.E."/>
            <person name="Mardis E.R."/>
            <person name="Wilson R.K."/>
        </authorList>
    </citation>
    <scope>NUCLEOTIDE SEQUENCE [LARGE SCALE GENOMIC DNA]</scope>
    <source>
        <strain evidence="1 2">ATCC 43243</strain>
    </source>
</reference>
<dbReference type="InterPro" id="IPR009384">
    <property type="entry name" value="SwrD-like"/>
</dbReference>
<dbReference type="AlphaFoldDB" id="B7ATR7"/>
<proteinExistence type="predicted"/>
<dbReference type="PANTHER" id="PTHR39185">
    <property type="entry name" value="SWARMING MOTILITY PROTEIN SWRD"/>
    <property type="match status" value="1"/>
</dbReference>
<protein>
    <recommendedName>
        <fullName evidence="3">Flagellar protein FlbD</fullName>
    </recommendedName>
</protein>
<dbReference type="EMBL" id="ABVQ01000036">
    <property type="protein sequence ID" value="EEC57051.1"/>
    <property type="molecule type" value="Genomic_DNA"/>
</dbReference>
<evidence type="ECO:0000313" key="1">
    <source>
        <dbReference type="EMBL" id="EEC57051.1"/>
    </source>
</evidence>
<evidence type="ECO:0008006" key="3">
    <source>
        <dbReference type="Google" id="ProtNLM"/>
    </source>
</evidence>
<dbReference type="PANTHER" id="PTHR39185:SF1">
    <property type="entry name" value="SWARMING MOTILITY PROTEIN SWRD"/>
    <property type="match status" value="1"/>
</dbReference>
<name>B7ATR7_9FIRM</name>
<dbReference type="eggNOG" id="COG1582">
    <property type="taxonomic scope" value="Bacteria"/>
</dbReference>
<accession>B7ATR7</accession>
<reference evidence="1 2" key="1">
    <citation type="submission" date="2008-11" db="EMBL/GenBank/DDBJ databases">
        <title>Draft genome sequence of Bacteroides pectinophilus (ATCC 43243).</title>
        <authorList>
            <person name="Sudarsanam P."/>
            <person name="Ley R."/>
            <person name="Guruge J."/>
            <person name="Turnbaugh P.J."/>
            <person name="Mahowald M."/>
            <person name="Liep D."/>
            <person name="Gordon J."/>
        </authorList>
    </citation>
    <scope>NUCLEOTIDE SEQUENCE [LARGE SCALE GENOMIC DNA]</scope>
    <source>
        <strain evidence="1 2">ATCC 43243</strain>
    </source>
</reference>
<evidence type="ECO:0000313" key="2">
    <source>
        <dbReference type="Proteomes" id="UP000003136"/>
    </source>
</evidence>
<organism evidence="1 2">
    <name type="scientific">[Bacteroides] pectinophilus ATCC 43243</name>
    <dbReference type="NCBI Taxonomy" id="483218"/>
    <lineage>
        <taxon>Bacteria</taxon>
        <taxon>Bacillati</taxon>
        <taxon>Bacillota</taxon>
        <taxon>Clostridia</taxon>
        <taxon>Eubacteriales</taxon>
    </lineage>
</organism>
<gene>
    <name evidence="1" type="ORF">BACPEC_01539</name>
</gene>